<dbReference type="PROSITE" id="PS00589">
    <property type="entry name" value="PTS_HPR_SER"/>
    <property type="match status" value="1"/>
</dbReference>
<dbReference type="PROSITE" id="PS51350">
    <property type="entry name" value="PTS_HPR_DOM"/>
    <property type="match status" value="1"/>
</dbReference>
<dbReference type="GO" id="GO:0009401">
    <property type="term" value="P:phosphoenolpyruvate-dependent sugar phosphotransferase system"/>
    <property type="evidence" value="ECO:0007669"/>
    <property type="project" value="UniProtKB-KW"/>
</dbReference>
<dbReference type="SUPFAM" id="SSF55594">
    <property type="entry name" value="HPr-like"/>
    <property type="match status" value="1"/>
</dbReference>
<evidence type="ECO:0000256" key="1">
    <source>
        <dbReference type="ARBA" id="ARBA00003681"/>
    </source>
</evidence>
<dbReference type="Gene3D" id="3.30.1340.10">
    <property type="entry name" value="HPr-like"/>
    <property type="match status" value="1"/>
</dbReference>
<dbReference type="InterPro" id="IPR050399">
    <property type="entry name" value="HPr"/>
</dbReference>
<keyword evidence="9" id="KW-1185">Reference proteome</keyword>
<evidence type="ECO:0000313" key="9">
    <source>
        <dbReference type="Proteomes" id="UP000477750"/>
    </source>
</evidence>
<evidence type="ECO:0000256" key="4">
    <source>
        <dbReference type="ARBA" id="ARBA00022490"/>
    </source>
</evidence>
<dbReference type="RefSeq" id="WP_153023458.1">
    <property type="nucleotide sequence ID" value="NZ_WIAO01000001.1"/>
</dbReference>
<proteinExistence type="predicted"/>
<dbReference type="EMBL" id="WIAO01000001">
    <property type="protein sequence ID" value="MQM24291.1"/>
    <property type="molecule type" value="Genomic_DNA"/>
</dbReference>
<comment type="function">
    <text evidence="1">General (non sugar-specific) component of the phosphoenolpyruvate-dependent sugar phosphotransferase system (sugar PTS). This major carbohydrate active-transport system catalyzes the phosphorylation of incoming sugar substrates concomitantly with their translocation across the cell membrane. The phosphoryl group from phosphoenolpyruvate (PEP) is transferred to the phosphoryl carrier protein HPr by enzyme I. Phospho-HPr then transfers it to the PTS EIIA domain.</text>
</comment>
<dbReference type="NCBIfam" id="TIGR01003">
    <property type="entry name" value="PTS_HPr_family"/>
    <property type="match status" value="1"/>
</dbReference>
<protein>
    <recommendedName>
        <fullName evidence="3">Phosphocarrier protein HPr</fullName>
    </recommendedName>
</protein>
<sequence>MSERTVVIGSSVGLHARPAALFVQAAAAQPVPVTIGKPGGEPVDARSILSVLGLDAKGGEEVVLRADGEGAEAALDALETVLATDHDA</sequence>
<comment type="caution">
    <text evidence="7">The sequence shown here is derived from an EMBL/GenBank/DDBJ whole genome shotgun (WGS) entry which is preliminary data.</text>
</comment>
<dbReference type="InterPro" id="IPR002114">
    <property type="entry name" value="PTS_HPr_Ser_P_site"/>
</dbReference>
<gene>
    <name evidence="7" type="ORF">GFD30_01660</name>
    <name evidence="8" type="ORF">GFD30_20800</name>
</gene>
<keyword evidence="5" id="KW-0598">Phosphotransferase system</keyword>
<dbReference type="EMBL" id="WIAO01000033">
    <property type="protein sequence ID" value="MQM27984.1"/>
    <property type="molecule type" value="Genomic_DNA"/>
</dbReference>
<dbReference type="InterPro" id="IPR035895">
    <property type="entry name" value="HPr-like_sf"/>
</dbReference>
<evidence type="ECO:0000256" key="3">
    <source>
        <dbReference type="ARBA" id="ARBA00020422"/>
    </source>
</evidence>
<dbReference type="GO" id="GO:0005737">
    <property type="term" value="C:cytoplasm"/>
    <property type="evidence" value="ECO:0007669"/>
    <property type="project" value="UniProtKB-SubCell"/>
</dbReference>
<dbReference type="CDD" id="cd00367">
    <property type="entry name" value="PTS-HPr_like"/>
    <property type="match status" value="1"/>
</dbReference>
<evidence type="ECO:0000259" key="6">
    <source>
        <dbReference type="PROSITE" id="PS51350"/>
    </source>
</evidence>
<dbReference type="PROSITE" id="PS00369">
    <property type="entry name" value="PTS_HPR_HIS"/>
    <property type="match status" value="1"/>
</dbReference>
<evidence type="ECO:0000256" key="2">
    <source>
        <dbReference type="ARBA" id="ARBA00004496"/>
    </source>
</evidence>
<name>A0A6L5G3P8_9ACTN</name>
<accession>A0A6L5G3P8</accession>
<reference evidence="7 9" key="1">
    <citation type="submission" date="2019-10" db="EMBL/GenBank/DDBJ databases">
        <title>Glycomyces albidus sp. nov., a novel actinomycete isolated from rhizosphere soil of wheat (Triticum aestivum L.).</title>
        <authorList>
            <person name="Qian L."/>
        </authorList>
    </citation>
    <scope>NUCLEOTIDE SEQUENCE [LARGE SCALE GENOMIC DNA]</scope>
    <source>
        <strain evidence="7 9">NEAU-7082</strain>
    </source>
</reference>
<dbReference type="Pfam" id="PF00381">
    <property type="entry name" value="PTS-HPr"/>
    <property type="match status" value="1"/>
</dbReference>
<keyword evidence="4" id="KW-0963">Cytoplasm</keyword>
<feature type="domain" description="HPr" evidence="6">
    <location>
        <begin position="1"/>
        <end position="88"/>
    </location>
</feature>
<dbReference type="Proteomes" id="UP000477750">
    <property type="component" value="Unassembled WGS sequence"/>
</dbReference>
<dbReference type="AlphaFoldDB" id="A0A6L5G3P8"/>
<evidence type="ECO:0000313" key="7">
    <source>
        <dbReference type="EMBL" id="MQM24291.1"/>
    </source>
</evidence>
<dbReference type="InterPro" id="IPR001020">
    <property type="entry name" value="PTS_HPr_His_P_site"/>
</dbReference>
<evidence type="ECO:0000256" key="5">
    <source>
        <dbReference type="ARBA" id="ARBA00022683"/>
    </source>
</evidence>
<evidence type="ECO:0000313" key="8">
    <source>
        <dbReference type="EMBL" id="MQM27984.1"/>
    </source>
</evidence>
<dbReference type="InterPro" id="IPR000032">
    <property type="entry name" value="HPr-like"/>
</dbReference>
<dbReference type="PANTHER" id="PTHR33705:SF2">
    <property type="entry name" value="PHOSPHOCARRIER PROTEIN NPR"/>
    <property type="match status" value="1"/>
</dbReference>
<dbReference type="PANTHER" id="PTHR33705">
    <property type="entry name" value="PHOSPHOCARRIER PROTEIN HPR"/>
    <property type="match status" value="1"/>
</dbReference>
<organism evidence="7 9">
    <name type="scientific">Glycomyces albidus</name>
    <dbReference type="NCBI Taxonomy" id="2656774"/>
    <lineage>
        <taxon>Bacteria</taxon>
        <taxon>Bacillati</taxon>
        <taxon>Actinomycetota</taxon>
        <taxon>Actinomycetes</taxon>
        <taxon>Glycomycetales</taxon>
        <taxon>Glycomycetaceae</taxon>
        <taxon>Glycomyces</taxon>
    </lineage>
</organism>
<comment type="subcellular location">
    <subcellularLocation>
        <location evidence="2">Cytoplasm</location>
    </subcellularLocation>
</comment>
<dbReference type="PRINTS" id="PR00107">
    <property type="entry name" value="PHOSPHOCPHPR"/>
</dbReference>